<comment type="caution">
    <text evidence="3">The sequence shown here is derived from an EMBL/GenBank/DDBJ whole genome shotgun (WGS) entry which is preliminary data.</text>
</comment>
<comment type="similarity">
    <text evidence="1">Belongs to the UPF0065 (bug) family.</text>
</comment>
<keyword evidence="2" id="KW-0732">Signal</keyword>
<dbReference type="OrthoDB" id="8678477at2"/>
<organism evidence="3 4">
    <name type="scientific">Pollutimonas subterranea</name>
    <dbReference type="NCBI Taxonomy" id="2045210"/>
    <lineage>
        <taxon>Bacteria</taxon>
        <taxon>Pseudomonadati</taxon>
        <taxon>Pseudomonadota</taxon>
        <taxon>Betaproteobacteria</taxon>
        <taxon>Burkholderiales</taxon>
        <taxon>Alcaligenaceae</taxon>
        <taxon>Pollutimonas</taxon>
    </lineage>
</organism>
<dbReference type="InterPro" id="IPR042100">
    <property type="entry name" value="Bug_dom1"/>
</dbReference>
<evidence type="ECO:0000256" key="1">
    <source>
        <dbReference type="ARBA" id="ARBA00006987"/>
    </source>
</evidence>
<gene>
    <name evidence="3" type="ORF">CR159_06390</name>
</gene>
<feature type="chain" id="PRO_5014924159" evidence="2">
    <location>
        <begin position="25"/>
        <end position="323"/>
    </location>
</feature>
<dbReference type="PIRSF" id="PIRSF017082">
    <property type="entry name" value="YflP"/>
    <property type="match status" value="1"/>
</dbReference>
<evidence type="ECO:0000313" key="4">
    <source>
        <dbReference type="Proteomes" id="UP000234190"/>
    </source>
</evidence>
<dbReference type="PANTHER" id="PTHR42928:SF5">
    <property type="entry name" value="BLR1237 PROTEIN"/>
    <property type="match status" value="1"/>
</dbReference>
<dbReference type="AlphaFoldDB" id="A0A2N4U6I8"/>
<feature type="signal peptide" evidence="2">
    <location>
        <begin position="1"/>
        <end position="24"/>
    </location>
</feature>
<dbReference type="PANTHER" id="PTHR42928">
    <property type="entry name" value="TRICARBOXYLATE-BINDING PROTEIN"/>
    <property type="match status" value="1"/>
</dbReference>
<dbReference type="Pfam" id="PF03401">
    <property type="entry name" value="TctC"/>
    <property type="match status" value="1"/>
</dbReference>
<dbReference type="Proteomes" id="UP000234190">
    <property type="component" value="Unassembled WGS sequence"/>
</dbReference>
<dbReference type="InterPro" id="IPR005064">
    <property type="entry name" value="BUG"/>
</dbReference>
<sequence length="323" mass="34652">MTINKIISSLVLSAGTLMVPVTHAAQELPDRAISLVVGFVAGGAADTSARLIAERLGHNTGRSIAIINKPGAGGNIAHQYVSKGPKDGSMLLLGSVGPLTISPHLMEVSYDPFKDLAPISGGVNFPNVLVVHKGAGVTTLKEFITLAKSEPEKVDYASSGFGAASHLAGELLNMEADVNMVHVPYKGGAQAMQDLLGERVMSYFSAPPTAMPYVEEKRLIPLATTGLKRPAYLPEIPTVAESGYPGFEALNWYAFVAPGGTPDPILDRWNEEIVKVLTDPEVVKKLTEFGMTPQPTTREEFAAFMKKESDKWGKIIKERNIKK</sequence>
<evidence type="ECO:0000313" key="3">
    <source>
        <dbReference type="EMBL" id="PLC50634.1"/>
    </source>
</evidence>
<evidence type="ECO:0000256" key="2">
    <source>
        <dbReference type="SAM" id="SignalP"/>
    </source>
</evidence>
<proteinExistence type="inferred from homology"/>
<keyword evidence="4" id="KW-1185">Reference proteome</keyword>
<accession>A0A2N4U6I8</accession>
<dbReference type="SUPFAM" id="SSF53850">
    <property type="entry name" value="Periplasmic binding protein-like II"/>
    <property type="match status" value="1"/>
</dbReference>
<protein>
    <submittedName>
        <fullName evidence="3">Twin-arginine translocation pathway signal</fullName>
    </submittedName>
</protein>
<dbReference type="EMBL" id="PDNW01000004">
    <property type="protein sequence ID" value="PLC50634.1"/>
    <property type="molecule type" value="Genomic_DNA"/>
</dbReference>
<dbReference type="Gene3D" id="3.40.190.150">
    <property type="entry name" value="Bordetella uptake gene, domain 1"/>
    <property type="match status" value="1"/>
</dbReference>
<dbReference type="Gene3D" id="3.40.190.10">
    <property type="entry name" value="Periplasmic binding protein-like II"/>
    <property type="match status" value="1"/>
</dbReference>
<name>A0A2N4U6I8_9BURK</name>
<dbReference type="CDD" id="cd07012">
    <property type="entry name" value="PBP2_Bug_TTT"/>
    <property type="match status" value="1"/>
</dbReference>
<reference evidence="3 4" key="1">
    <citation type="submission" date="2017-10" db="EMBL/GenBank/DDBJ databases">
        <title>Two draft genome sequences of Pusillimonas sp. strains isolated from a nitrate- and radionuclide-contaminated groundwater in Russia.</title>
        <authorList>
            <person name="Grouzdev D.S."/>
            <person name="Tourova T.P."/>
            <person name="Goeva M.A."/>
            <person name="Babich T.L."/>
            <person name="Sokolova D.S."/>
            <person name="Abdullin R."/>
            <person name="Poltaraus A.B."/>
            <person name="Toshchakov S.V."/>
            <person name="Nazina T.N."/>
        </authorList>
    </citation>
    <scope>NUCLEOTIDE SEQUENCE [LARGE SCALE GENOMIC DNA]</scope>
    <source>
        <strain evidence="3 4">JR1/69-3-13</strain>
    </source>
</reference>